<gene>
    <name evidence="1" type="ORF">RHMOL_Rhmol05G0102800</name>
</gene>
<proteinExistence type="predicted"/>
<sequence length="77" mass="8440">MASRSRNQDKRGVHRRPVLLTTNAELFADCAQANLKLNNFTGGKGFCLASGSVDHSVKVYKFPGLRVEGCQFSVDHS</sequence>
<accession>A0ACC0NM73</accession>
<evidence type="ECO:0000313" key="1">
    <source>
        <dbReference type="EMBL" id="KAI8554482.1"/>
    </source>
</evidence>
<evidence type="ECO:0000313" key="2">
    <source>
        <dbReference type="Proteomes" id="UP001062846"/>
    </source>
</evidence>
<reference evidence="1" key="1">
    <citation type="submission" date="2022-02" db="EMBL/GenBank/DDBJ databases">
        <title>Plant Genome Project.</title>
        <authorList>
            <person name="Zhang R.-G."/>
        </authorList>
    </citation>
    <scope>NUCLEOTIDE SEQUENCE</scope>
    <source>
        <strain evidence="1">AT1</strain>
    </source>
</reference>
<comment type="caution">
    <text evidence="1">The sequence shown here is derived from an EMBL/GenBank/DDBJ whole genome shotgun (WGS) entry which is preliminary data.</text>
</comment>
<name>A0ACC0NM73_RHOML</name>
<keyword evidence="2" id="KW-1185">Reference proteome</keyword>
<organism evidence="1 2">
    <name type="scientific">Rhododendron molle</name>
    <name type="common">Chinese azalea</name>
    <name type="synonym">Azalea mollis</name>
    <dbReference type="NCBI Taxonomy" id="49168"/>
    <lineage>
        <taxon>Eukaryota</taxon>
        <taxon>Viridiplantae</taxon>
        <taxon>Streptophyta</taxon>
        <taxon>Embryophyta</taxon>
        <taxon>Tracheophyta</taxon>
        <taxon>Spermatophyta</taxon>
        <taxon>Magnoliopsida</taxon>
        <taxon>eudicotyledons</taxon>
        <taxon>Gunneridae</taxon>
        <taxon>Pentapetalae</taxon>
        <taxon>asterids</taxon>
        <taxon>Ericales</taxon>
        <taxon>Ericaceae</taxon>
        <taxon>Ericoideae</taxon>
        <taxon>Rhodoreae</taxon>
        <taxon>Rhododendron</taxon>
    </lineage>
</organism>
<dbReference type="EMBL" id="CM046392">
    <property type="protein sequence ID" value="KAI8554482.1"/>
    <property type="molecule type" value="Genomic_DNA"/>
</dbReference>
<protein>
    <submittedName>
        <fullName evidence="1">Uncharacterized protein</fullName>
    </submittedName>
</protein>
<dbReference type="Proteomes" id="UP001062846">
    <property type="component" value="Chromosome 5"/>
</dbReference>